<reference evidence="1 2" key="1">
    <citation type="journal article" date="2019" name="Nat. Med.">
        <title>A library of human gut bacterial isolates paired with longitudinal multiomics data enables mechanistic microbiome research.</title>
        <authorList>
            <person name="Poyet M."/>
            <person name="Groussin M."/>
            <person name="Gibbons S.M."/>
            <person name="Avila-Pacheco J."/>
            <person name="Jiang X."/>
            <person name="Kearney S.M."/>
            <person name="Perrotta A.R."/>
            <person name="Berdy B."/>
            <person name="Zhao S."/>
            <person name="Lieberman T.D."/>
            <person name="Swanson P.K."/>
            <person name="Smith M."/>
            <person name="Roesemann S."/>
            <person name="Alexander J.E."/>
            <person name="Rich S.A."/>
            <person name="Livny J."/>
            <person name="Vlamakis H."/>
            <person name="Clish C."/>
            <person name="Bullock K."/>
            <person name="Deik A."/>
            <person name="Scott J."/>
            <person name="Pierce K.A."/>
            <person name="Xavier R.J."/>
            <person name="Alm E.J."/>
        </authorList>
    </citation>
    <scope>NUCLEOTIDE SEQUENCE [LARGE SCALE GENOMIC DNA]</scope>
    <source>
        <strain evidence="1 2">BIOML-A6</strain>
    </source>
</reference>
<dbReference type="AlphaFoldDB" id="A0A4Q5EDS7"/>
<organism evidence="1 2">
    <name type="scientific">Bacteroides uniformis</name>
    <dbReference type="NCBI Taxonomy" id="820"/>
    <lineage>
        <taxon>Bacteria</taxon>
        <taxon>Pseudomonadati</taxon>
        <taxon>Bacteroidota</taxon>
        <taxon>Bacteroidia</taxon>
        <taxon>Bacteroidales</taxon>
        <taxon>Bacteroidaceae</taxon>
        <taxon>Bacteroides</taxon>
    </lineage>
</organism>
<accession>A0A4Q5EDS7</accession>
<comment type="caution">
    <text evidence="1">The sequence shown here is derived from an EMBL/GenBank/DDBJ whole genome shotgun (WGS) entry which is preliminary data.</text>
</comment>
<proteinExistence type="predicted"/>
<dbReference type="Proteomes" id="UP000431575">
    <property type="component" value="Unassembled WGS sequence"/>
</dbReference>
<sequence>MSRMKQMLLATAAMCAVAQRYDPYSVNRKEGMTFNPDYKVKTSVKELREFTIKETRIMAYSKKDAIKRLKHKK</sequence>
<gene>
    <name evidence="1" type="ORF">GAP41_04635</name>
</gene>
<dbReference type="RefSeq" id="WP_130080496.1">
    <property type="nucleotide sequence ID" value="NZ_JADNBR010000004.1"/>
</dbReference>
<dbReference type="EMBL" id="WCTM01000002">
    <property type="protein sequence ID" value="KAB4245557.1"/>
    <property type="molecule type" value="Genomic_DNA"/>
</dbReference>
<evidence type="ECO:0000313" key="1">
    <source>
        <dbReference type="EMBL" id="KAB4245557.1"/>
    </source>
</evidence>
<evidence type="ECO:0000313" key="2">
    <source>
        <dbReference type="Proteomes" id="UP000431575"/>
    </source>
</evidence>
<name>A0A4Q5EDS7_BACUN</name>
<protein>
    <submittedName>
        <fullName evidence="1">Uncharacterized protein</fullName>
    </submittedName>
</protein>